<evidence type="ECO:0000256" key="1">
    <source>
        <dbReference type="ARBA" id="ARBA00004418"/>
    </source>
</evidence>
<protein>
    <submittedName>
        <fullName evidence="5">ABC-type nitrate/sulfonate/bicarbonate transport system, periplasmic component</fullName>
    </submittedName>
</protein>
<dbReference type="SUPFAM" id="SSF53850">
    <property type="entry name" value="Periplasmic binding protein-like II"/>
    <property type="match status" value="2"/>
</dbReference>
<sequence length="351" mass="39197">MRIYIYILIILLLSSAGIILYEKSQTQKSIYVVSMTADEMSENLKNGTIKGFISWEPYDSKAVADGYGRYLVNSKDIWDNHPSCVLAVSEDLKDEDMIKAIIWAHVKGTGFINDPVNREKVLKYGSEYTGLDRATVSAAINNTMYVEFPDPNETKKGFEILDKAGTFKKNPVSMGYNNPDEFLSSIILDKYYNEIRKRLDDDPDWVPRAVNGSLRFAYLEGNLHELAMYVAQKEGYFERVGLVPGKNIQFIGYRNGLAITNAFDHREVDAAILGMTPILRYRINNNGRVNIISGVNSGGSSLIVRADSGIKSLDDLSGSTIATPGFGSCQDVIMRKMFEGFEIKAISIKAQ</sequence>
<dbReference type="OrthoDB" id="10037at2157"/>
<comment type="caution">
    <text evidence="5">The sequence shown here is derived from an EMBL/GenBank/DDBJ whole genome shotgun (WGS) entry which is preliminary data.</text>
</comment>
<dbReference type="EMBL" id="JMIY01000002">
    <property type="protein sequence ID" value="KCZ72819.1"/>
    <property type="molecule type" value="Genomic_DNA"/>
</dbReference>
<feature type="domain" description="SsuA/THI5-like" evidence="4">
    <location>
        <begin position="227"/>
        <end position="347"/>
    </location>
</feature>
<comment type="similarity">
    <text evidence="2">Belongs to the bacterial solute-binding protein SsuA/TauA family.</text>
</comment>
<dbReference type="AlphaFoldDB" id="A0A062VAR0"/>
<gene>
    <name evidence="5" type="ORF">ANME2D_01254</name>
</gene>
<dbReference type="Proteomes" id="UP000027153">
    <property type="component" value="Unassembled WGS sequence"/>
</dbReference>
<dbReference type="Gene3D" id="3.40.190.10">
    <property type="entry name" value="Periplasmic binding protein-like II"/>
    <property type="match status" value="2"/>
</dbReference>
<comment type="subcellular location">
    <subcellularLocation>
        <location evidence="1">Periplasm</location>
    </subcellularLocation>
</comment>
<dbReference type="Pfam" id="PF13379">
    <property type="entry name" value="NMT1_2"/>
    <property type="match status" value="1"/>
</dbReference>
<evidence type="ECO:0000259" key="4">
    <source>
        <dbReference type="Pfam" id="PF09084"/>
    </source>
</evidence>
<dbReference type="RefSeq" id="WP_052368597.1">
    <property type="nucleotide sequence ID" value="NZ_JMIY01000002.1"/>
</dbReference>
<evidence type="ECO:0000256" key="2">
    <source>
        <dbReference type="ARBA" id="ARBA00010742"/>
    </source>
</evidence>
<keyword evidence="3" id="KW-0732">Signal</keyword>
<dbReference type="GO" id="GO:0042597">
    <property type="term" value="C:periplasmic space"/>
    <property type="evidence" value="ECO:0007669"/>
    <property type="project" value="UniProtKB-SubCell"/>
</dbReference>
<keyword evidence="6" id="KW-1185">Reference proteome</keyword>
<dbReference type="Pfam" id="PF09084">
    <property type="entry name" value="NMT1"/>
    <property type="match status" value="1"/>
</dbReference>
<evidence type="ECO:0000313" key="5">
    <source>
        <dbReference type="EMBL" id="KCZ72819.1"/>
    </source>
</evidence>
<organism evidence="5 6">
    <name type="scientific">Candidatus Methanoperedens nitratireducens</name>
    <dbReference type="NCBI Taxonomy" id="1392998"/>
    <lineage>
        <taxon>Archaea</taxon>
        <taxon>Methanobacteriati</taxon>
        <taxon>Methanobacteriota</taxon>
        <taxon>Stenosarchaea group</taxon>
        <taxon>Methanomicrobia</taxon>
        <taxon>Methanosarcinales</taxon>
        <taxon>ANME-2 cluster</taxon>
        <taxon>Candidatus Methanoperedentaceae</taxon>
        <taxon>Candidatus Methanoperedens</taxon>
    </lineage>
</organism>
<reference evidence="5 6" key="1">
    <citation type="journal article" date="2013" name="Nature">
        <title>Anaerobic oxidation of methane coupled to nitrate reduction in a novel archaeal lineage.</title>
        <authorList>
            <person name="Haroon M.F."/>
            <person name="Hu S."/>
            <person name="Shi Y."/>
            <person name="Imelfort M."/>
            <person name="Keller J."/>
            <person name="Hugenholtz P."/>
            <person name="Yuan Z."/>
            <person name="Tyson G.W."/>
        </authorList>
    </citation>
    <scope>NUCLEOTIDE SEQUENCE [LARGE SCALE GENOMIC DNA]</scope>
    <source>
        <strain evidence="5 6">ANME-2d</strain>
    </source>
</reference>
<dbReference type="InterPro" id="IPR015168">
    <property type="entry name" value="SsuA/THI5"/>
</dbReference>
<evidence type="ECO:0000256" key="3">
    <source>
        <dbReference type="ARBA" id="ARBA00022729"/>
    </source>
</evidence>
<proteinExistence type="inferred from homology"/>
<dbReference type="PANTHER" id="PTHR30024">
    <property type="entry name" value="ALIPHATIC SULFONATES-BINDING PROTEIN-RELATED"/>
    <property type="match status" value="1"/>
</dbReference>
<evidence type="ECO:0000313" key="6">
    <source>
        <dbReference type="Proteomes" id="UP000027153"/>
    </source>
</evidence>
<dbReference type="PANTHER" id="PTHR30024:SF47">
    <property type="entry name" value="TAURINE-BINDING PERIPLASMIC PROTEIN"/>
    <property type="match status" value="1"/>
</dbReference>
<name>A0A062VAR0_9EURY</name>
<accession>A0A062VAR0</accession>